<dbReference type="PANTHER" id="PTHR40036">
    <property type="entry name" value="MACROCIN O-METHYLTRANSFERASE"/>
    <property type="match status" value="1"/>
</dbReference>
<comment type="caution">
    <text evidence="1">The sequence shown here is derived from an EMBL/GenBank/DDBJ whole genome shotgun (WGS) entry which is preliminary data.</text>
</comment>
<dbReference type="InterPro" id="IPR029063">
    <property type="entry name" value="SAM-dependent_MTases_sf"/>
</dbReference>
<dbReference type="Proteomes" id="UP000317023">
    <property type="component" value="Unassembled WGS sequence"/>
</dbReference>
<accession>A0A546XSG7</accession>
<reference evidence="1 2" key="1">
    <citation type="journal article" date="2019" name="Appl. Microbiol. Biotechnol.">
        <title>Differential efficiency of wild type rhizogenic strains for rol gene transformation of plants.</title>
        <authorList>
            <person name="Desmet S."/>
            <person name="De Keyser E."/>
            <person name="Van Vaerenbergh J."/>
            <person name="Baeyen S."/>
            <person name="Van Huylenbroeck J."/>
            <person name="Geelen D."/>
            <person name="Dhooghe E."/>
        </authorList>
    </citation>
    <scope>NUCLEOTIDE SEQUENCE [LARGE SCALE GENOMIC DNA]</scope>
    <source>
        <strain evidence="1 2">MAFF210266</strain>
    </source>
</reference>
<proteinExistence type="predicted"/>
<gene>
    <name evidence="1" type="ORF">EXN61_22395</name>
</gene>
<dbReference type="PANTHER" id="PTHR40036:SF1">
    <property type="entry name" value="MACROCIN O-METHYLTRANSFERASE"/>
    <property type="match status" value="1"/>
</dbReference>
<dbReference type="SUPFAM" id="SSF53335">
    <property type="entry name" value="S-adenosyl-L-methionine-dependent methyltransferases"/>
    <property type="match status" value="1"/>
</dbReference>
<dbReference type="InterPro" id="IPR008884">
    <property type="entry name" value="TylF_MeTrfase"/>
</dbReference>
<dbReference type="AlphaFoldDB" id="A0A546XSG7"/>
<name>A0A546XSG7_AGRTU</name>
<evidence type="ECO:0008006" key="3">
    <source>
        <dbReference type="Google" id="ProtNLM"/>
    </source>
</evidence>
<organism evidence="1 2">
    <name type="scientific">Agrobacterium tumefaciens</name>
    <dbReference type="NCBI Taxonomy" id="358"/>
    <lineage>
        <taxon>Bacteria</taxon>
        <taxon>Pseudomonadati</taxon>
        <taxon>Pseudomonadota</taxon>
        <taxon>Alphaproteobacteria</taxon>
        <taxon>Hyphomicrobiales</taxon>
        <taxon>Rhizobiaceae</taxon>
        <taxon>Rhizobium/Agrobacterium group</taxon>
        <taxon>Agrobacterium</taxon>
        <taxon>Agrobacterium tumefaciens complex</taxon>
    </lineage>
</organism>
<dbReference type="Gene3D" id="3.40.50.150">
    <property type="entry name" value="Vaccinia Virus protein VP39"/>
    <property type="match status" value="1"/>
</dbReference>
<protein>
    <recommendedName>
        <fullName evidence="3">Class I SAM-dependent methyltransferase</fullName>
    </recommendedName>
</protein>
<evidence type="ECO:0000313" key="1">
    <source>
        <dbReference type="EMBL" id="TRB03685.1"/>
    </source>
</evidence>
<dbReference type="EMBL" id="SGOE01000008">
    <property type="protein sequence ID" value="TRB03685.1"/>
    <property type="molecule type" value="Genomic_DNA"/>
</dbReference>
<sequence length="278" mass="30861">MDRDKSIRYAAFLITYLPRLSAMSYAAAGAHPGWRYVPLIAAYQAVKDAPGACLEFGVFKGASINQTGKRYPNRRIYGFDSFEGFPDDGRPDWNQNFSVGGKLPEVPGNVTLIKGYFSETLPQFLKGRPEEICLINIDCDIYSSTQDVFEALQSARLLKAGVAISFDELINYDEYLFNEMLALFEMLEKTGLGIDWIAAHQNVRLIEDTVCLLKNGSHPSWKDDLAGGYLQQASLILTDDGLDFSILQHEHCRARVAAVADHIEAMASAVNFDLKSAS</sequence>
<evidence type="ECO:0000313" key="2">
    <source>
        <dbReference type="Proteomes" id="UP000317023"/>
    </source>
</evidence>
<dbReference type="Pfam" id="PF13578">
    <property type="entry name" value="Methyltransf_24"/>
    <property type="match status" value="1"/>
</dbReference>